<dbReference type="GO" id="GO:0004674">
    <property type="term" value="F:protein serine/threonine kinase activity"/>
    <property type="evidence" value="ECO:0007669"/>
    <property type="project" value="TreeGrafter"/>
</dbReference>
<dbReference type="GO" id="GO:0005737">
    <property type="term" value="C:cytoplasm"/>
    <property type="evidence" value="ECO:0007669"/>
    <property type="project" value="TreeGrafter"/>
</dbReference>
<evidence type="ECO:0000256" key="3">
    <source>
        <dbReference type="ARBA" id="ARBA00022840"/>
    </source>
</evidence>
<evidence type="ECO:0000256" key="2">
    <source>
        <dbReference type="ARBA" id="ARBA00022741"/>
    </source>
</evidence>
<dbReference type="PANTHER" id="PTHR24346">
    <property type="entry name" value="MAP/MICROTUBULE AFFINITY-REGULATING KINASE"/>
    <property type="match status" value="1"/>
</dbReference>
<dbReference type="InterPro" id="IPR000719">
    <property type="entry name" value="Prot_kinase_dom"/>
</dbReference>
<reference evidence="8" key="1">
    <citation type="submission" date="2021-09" db="EMBL/GenBank/DDBJ databases">
        <authorList>
            <consortium name="AG Swart"/>
            <person name="Singh M."/>
            <person name="Singh A."/>
            <person name="Seah K."/>
            <person name="Emmerich C."/>
        </authorList>
    </citation>
    <scope>NUCLEOTIDE SEQUENCE</scope>
    <source>
        <strain evidence="8">ATCC30299</strain>
    </source>
</reference>
<comment type="subunit">
    <text evidence="1">Monomer.</text>
</comment>
<dbReference type="Pfam" id="PF00069">
    <property type="entry name" value="Pkinase"/>
    <property type="match status" value="1"/>
</dbReference>
<dbReference type="Gene3D" id="1.10.510.10">
    <property type="entry name" value="Transferase(Phosphotransferase) domain 1"/>
    <property type="match status" value="1"/>
</dbReference>
<dbReference type="GO" id="GO:0005524">
    <property type="term" value="F:ATP binding"/>
    <property type="evidence" value="ECO:0007669"/>
    <property type="project" value="UniProtKB-UniRule"/>
</dbReference>
<keyword evidence="9" id="KW-1185">Reference proteome</keyword>
<evidence type="ECO:0000259" key="6">
    <source>
        <dbReference type="PROSITE" id="PS50011"/>
    </source>
</evidence>
<dbReference type="InterPro" id="IPR015940">
    <property type="entry name" value="UBA"/>
</dbReference>
<evidence type="ECO:0000256" key="1">
    <source>
        <dbReference type="ARBA" id="ARBA00011245"/>
    </source>
</evidence>
<keyword evidence="2 4" id="KW-0547">Nucleotide-binding</keyword>
<proteinExistence type="predicted"/>
<sequence length="536" mass="61285">MFKRKIRAHGSSQDFAEPASKASKEFLKVGNRIRISSKDEGRRISKSEKTSPVTTRIIKNLAIEIQPPAHKDLHEYVKKRIEGWKEITPDRQSRTPARSPELTPKQTSKPGHRRVVSDKISSIFKIRSVSRRNGNNSFQKNTPINSKNDRSLIEVNQSLLQERHTPTHLYENLNVSAGSFQEQEEEKEKLVSYISSYFGKHLDDPPTTLDFYKIGKMIGKGAFGKVLLGVHKLTGMNVAIKTIEKAQLRNEHAKRKVFQEVYILKKIRNKYVVKIFEVFESSKHFLIVMEYAGGGDLLQFVKQKGRLTENEARRIFGQIIEGAIEIHENGVLHRDFKLDNILLDSQYSCCKICDFGVSKLVKKGQIINEQCGTPAYLAPEIIVDRGYEGFWADMWSLGILAYAMLCGTVPFKAHSIPELNKLILTGKYNLPDYLSENAKDMIRSMLQLVPHNRIPLDSLLRHPWFRSSDETEEESVSPRFIGNIEPSREKRFKVDDFILEKVVACGFPKSFVLNSLNCNELNHATATYYLLHDAIH</sequence>
<feature type="domain" description="UBA" evidence="7">
    <location>
        <begin position="493"/>
        <end position="533"/>
    </location>
</feature>
<feature type="domain" description="Protein kinase" evidence="6">
    <location>
        <begin position="212"/>
        <end position="465"/>
    </location>
</feature>
<feature type="binding site" evidence="4">
    <location>
        <position position="241"/>
    </location>
    <ligand>
        <name>ATP</name>
        <dbReference type="ChEBI" id="CHEBI:30616"/>
    </ligand>
</feature>
<evidence type="ECO:0000259" key="7">
    <source>
        <dbReference type="PROSITE" id="PS50030"/>
    </source>
</evidence>
<dbReference type="InterPro" id="IPR017441">
    <property type="entry name" value="Protein_kinase_ATP_BS"/>
</dbReference>
<dbReference type="PROSITE" id="PS50030">
    <property type="entry name" value="UBA"/>
    <property type="match status" value="1"/>
</dbReference>
<dbReference type="EMBL" id="CAJZBQ010000030">
    <property type="protein sequence ID" value="CAG9321959.1"/>
    <property type="molecule type" value="Genomic_DNA"/>
</dbReference>
<dbReference type="PROSITE" id="PS00108">
    <property type="entry name" value="PROTEIN_KINASE_ST"/>
    <property type="match status" value="1"/>
</dbReference>
<dbReference type="PROSITE" id="PS00107">
    <property type="entry name" value="PROTEIN_KINASE_ATP"/>
    <property type="match status" value="1"/>
</dbReference>
<evidence type="ECO:0000256" key="5">
    <source>
        <dbReference type="SAM" id="MobiDB-lite"/>
    </source>
</evidence>
<organism evidence="8 9">
    <name type="scientific">Blepharisma stoltei</name>
    <dbReference type="NCBI Taxonomy" id="1481888"/>
    <lineage>
        <taxon>Eukaryota</taxon>
        <taxon>Sar</taxon>
        <taxon>Alveolata</taxon>
        <taxon>Ciliophora</taxon>
        <taxon>Postciliodesmatophora</taxon>
        <taxon>Heterotrichea</taxon>
        <taxon>Heterotrichida</taxon>
        <taxon>Blepharismidae</taxon>
        <taxon>Blepharisma</taxon>
    </lineage>
</organism>
<feature type="region of interest" description="Disordered" evidence="5">
    <location>
        <begin position="1"/>
        <end position="21"/>
    </location>
</feature>
<evidence type="ECO:0000313" key="8">
    <source>
        <dbReference type="EMBL" id="CAG9321959.1"/>
    </source>
</evidence>
<dbReference type="CDD" id="cd14003">
    <property type="entry name" value="STKc_AMPK-like"/>
    <property type="match status" value="1"/>
</dbReference>
<dbReference type="InterPro" id="IPR008271">
    <property type="entry name" value="Ser/Thr_kinase_AS"/>
</dbReference>
<feature type="region of interest" description="Disordered" evidence="5">
    <location>
        <begin position="87"/>
        <end position="114"/>
    </location>
</feature>
<dbReference type="AlphaFoldDB" id="A0AAU9JD58"/>
<dbReference type="PROSITE" id="PS50011">
    <property type="entry name" value="PROTEIN_KINASE_DOM"/>
    <property type="match status" value="1"/>
</dbReference>
<dbReference type="FunFam" id="3.30.200.20:FF:000042">
    <property type="entry name" value="Aurora kinase A"/>
    <property type="match status" value="1"/>
</dbReference>
<keyword evidence="3 4" id="KW-0067">ATP-binding</keyword>
<comment type="caution">
    <text evidence="8">The sequence shown here is derived from an EMBL/GenBank/DDBJ whole genome shotgun (WGS) entry which is preliminary data.</text>
</comment>
<evidence type="ECO:0000313" key="9">
    <source>
        <dbReference type="Proteomes" id="UP001162131"/>
    </source>
</evidence>
<dbReference type="CDD" id="cd14335">
    <property type="entry name" value="UBA_SnRK1_plant"/>
    <property type="match status" value="1"/>
</dbReference>
<dbReference type="FunFam" id="1.10.510.10:FF:000571">
    <property type="entry name" value="Maternal embryonic leucine zipper kinase"/>
    <property type="match status" value="1"/>
</dbReference>
<name>A0AAU9JD58_9CILI</name>
<accession>A0AAU9JD58</accession>
<dbReference type="PANTHER" id="PTHR24346:SF30">
    <property type="entry name" value="MATERNAL EMBRYONIC LEUCINE ZIPPER KINASE"/>
    <property type="match status" value="1"/>
</dbReference>
<dbReference type="GO" id="GO:0035556">
    <property type="term" value="P:intracellular signal transduction"/>
    <property type="evidence" value="ECO:0007669"/>
    <property type="project" value="TreeGrafter"/>
</dbReference>
<dbReference type="Proteomes" id="UP001162131">
    <property type="component" value="Unassembled WGS sequence"/>
</dbReference>
<dbReference type="SUPFAM" id="SSF56112">
    <property type="entry name" value="Protein kinase-like (PK-like)"/>
    <property type="match status" value="1"/>
</dbReference>
<evidence type="ECO:0008006" key="10">
    <source>
        <dbReference type="Google" id="ProtNLM"/>
    </source>
</evidence>
<gene>
    <name evidence="8" type="ORF">BSTOLATCC_MIC30343</name>
</gene>
<evidence type="ECO:0000256" key="4">
    <source>
        <dbReference type="PROSITE-ProRule" id="PRU10141"/>
    </source>
</evidence>
<dbReference type="InterPro" id="IPR011009">
    <property type="entry name" value="Kinase-like_dom_sf"/>
</dbReference>
<protein>
    <recommendedName>
        <fullName evidence="10">Protein kinase domain-containing protein</fullName>
    </recommendedName>
</protein>